<feature type="domain" description="N-acetyltransferase" evidence="3">
    <location>
        <begin position="50"/>
        <end position="136"/>
    </location>
</feature>
<protein>
    <recommendedName>
        <fullName evidence="6">N-acetyltransferase</fullName>
    </recommendedName>
</protein>
<proteinExistence type="predicted"/>
<dbReference type="AlphaFoldDB" id="A0AAX0VIK0"/>
<gene>
    <name evidence="4" type="ORF">CYJ95_12435</name>
</gene>
<comment type="caution">
    <text evidence="4">The sequence shown here is derived from an EMBL/GenBank/DDBJ whole genome shotgun (WGS) entry which is preliminary data.</text>
</comment>
<dbReference type="Pfam" id="PF14542">
    <property type="entry name" value="Acetyltransf_CG"/>
    <property type="match status" value="1"/>
</dbReference>
<dbReference type="PROSITE" id="PS51729">
    <property type="entry name" value="GNAT_YJDJ"/>
    <property type="match status" value="1"/>
</dbReference>
<evidence type="ECO:0000259" key="3">
    <source>
        <dbReference type="PROSITE" id="PS51729"/>
    </source>
</evidence>
<evidence type="ECO:0000259" key="2">
    <source>
        <dbReference type="PROSITE" id="PS51186"/>
    </source>
</evidence>
<evidence type="ECO:0000313" key="5">
    <source>
        <dbReference type="Proteomes" id="UP000234847"/>
    </source>
</evidence>
<dbReference type="CDD" id="cd04301">
    <property type="entry name" value="NAT_SF"/>
    <property type="match status" value="1"/>
</dbReference>
<name>A0AAX0VIK0_MICLU</name>
<dbReference type="InterPro" id="IPR031165">
    <property type="entry name" value="GNAT_YJDJ"/>
</dbReference>
<feature type="region of interest" description="Disordered" evidence="1">
    <location>
        <begin position="1"/>
        <end position="21"/>
    </location>
</feature>
<dbReference type="EMBL" id="PKJT01000034">
    <property type="protein sequence ID" value="PKZ78568.1"/>
    <property type="molecule type" value="Genomic_DNA"/>
</dbReference>
<organism evidence="4 5">
    <name type="scientific">Micrococcus luteus</name>
    <name type="common">Micrococcus lysodeikticus</name>
    <dbReference type="NCBI Taxonomy" id="1270"/>
    <lineage>
        <taxon>Bacteria</taxon>
        <taxon>Bacillati</taxon>
        <taxon>Actinomycetota</taxon>
        <taxon>Actinomycetes</taxon>
        <taxon>Micrococcales</taxon>
        <taxon>Micrococcaceae</taxon>
        <taxon>Micrococcus</taxon>
    </lineage>
</organism>
<accession>A0AAX0VIK0</accession>
<dbReference type="InterPro" id="IPR016181">
    <property type="entry name" value="Acyl_CoA_acyltransferase"/>
</dbReference>
<dbReference type="InterPro" id="IPR000182">
    <property type="entry name" value="GNAT_dom"/>
</dbReference>
<dbReference type="PROSITE" id="PS51186">
    <property type="entry name" value="GNAT"/>
    <property type="match status" value="1"/>
</dbReference>
<dbReference type="Gene3D" id="3.40.630.30">
    <property type="match status" value="1"/>
</dbReference>
<evidence type="ECO:0000256" key="1">
    <source>
        <dbReference type="SAM" id="MobiDB-lite"/>
    </source>
</evidence>
<evidence type="ECO:0000313" key="4">
    <source>
        <dbReference type="EMBL" id="PKZ78568.1"/>
    </source>
</evidence>
<dbReference type="GO" id="GO:0016747">
    <property type="term" value="F:acyltransferase activity, transferring groups other than amino-acyl groups"/>
    <property type="evidence" value="ECO:0007669"/>
    <property type="project" value="InterPro"/>
</dbReference>
<dbReference type="SUPFAM" id="SSF55729">
    <property type="entry name" value="Acyl-CoA N-acyltransferases (Nat)"/>
    <property type="match status" value="1"/>
</dbReference>
<evidence type="ECO:0008006" key="6">
    <source>
        <dbReference type="Google" id="ProtNLM"/>
    </source>
</evidence>
<dbReference type="RefSeq" id="WP_101966248.1">
    <property type="nucleotide sequence ID" value="NZ_JACLBR010000149.1"/>
</dbReference>
<sequence length="145" mass="15844">MTGFHFPPQLSPDESDPAGHGGFHISLDQRALVDEMRTPASTDEASFSIARDESRDVFVATKDGVEFGGVLFDEKNDRVLLLATSILPEYRGMGLAAALTRRVLDSLHAEGKRVTVRCPVFRSFVQQHPEYAARLGAQVQAGRGC</sequence>
<feature type="domain" description="N-acetyltransferase" evidence="2">
    <location>
        <begin position="8"/>
        <end position="145"/>
    </location>
</feature>
<reference evidence="4 5" key="1">
    <citation type="submission" date="2017-12" db="EMBL/GenBank/DDBJ databases">
        <title>Phylogenetic diversity of female urinary microbiome.</title>
        <authorList>
            <person name="Thomas-White K."/>
            <person name="Wolfe A.J."/>
        </authorList>
    </citation>
    <scope>NUCLEOTIDE SEQUENCE [LARGE SCALE GENOMIC DNA]</scope>
    <source>
        <strain evidence="4 5">UMB0038</strain>
    </source>
</reference>
<dbReference type="Proteomes" id="UP000234847">
    <property type="component" value="Unassembled WGS sequence"/>
</dbReference>